<evidence type="ECO:0000313" key="1">
    <source>
        <dbReference type="EMBL" id="CAA9560608.1"/>
    </source>
</evidence>
<dbReference type="EMBL" id="CADCWI010000092">
    <property type="protein sequence ID" value="CAA9560608.1"/>
    <property type="molecule type" value="Genomic_DNA"/>
</dbReference>
<sequence>MGKPLKLETLRREFSANIPDPHPFNLVRSCGNCRMTATSRLIYQGTTMHPSPPSPSPLDEGLQLLLRHVRGLESGFSPGRLSREAAETLDIPEAFVEALFTSARTRGLLKPIPFGRGSLRWTISATGERFLEGHTPAVSDPSFSER</sequence>
<dbReference type="AlphaFoldDB" id="A0A6J4UU78"/>
<name>A0A6J4UU78_9BACT</name>
<reference evidence="1" key="1">
    <citation type="submission" date="2020-02" db="EMBL/GenBank/DDBJ databases">
        <authorList>
            <person name="Meier V. D."/>
        </authorList>
    </citation>
    <scope>NUCLEOTIDE SEQUENCE</scope>
    <source>
        <strain evidence="1">AVDCRST_MAG43</strain>
    </source>
</reference>
<organism evidence="1">
    <name type="scientific">uncultured Thermomicrobiales bacterium</name>
    <dbReference type="NCBI Taxonomy" id="1645740"/>
    <lineage>
        <taxon>Bacteria</taxon>
        <taxon>Pseudomonadati</taxon>
        <taxon>Thermomicrobiota</taxon>
        <taxon>Thermomicrobia</taxon>
        <taxon>Thermomicrobiales</taxon>
        <taxon>environmental samples</taxon>
    </lineage>
</organism>
<proteinExistence type="predicted"/>
<accession>A0A6J4UU78</accession>
<gene>
    <name evidence="1" type="ORF">AVDCRST_MAG43-1942</name>
</gene>
<protein>
    <submittedName>
        <fullName evidence="1">Uncharacterized protein</fullName>
    </submittedName>
</protein>